<name>A0ACB8XWX9_9ASTR</name>
<organism evidence="1 2">
    <name type="scientific">Smallanthus sonchifolius</name>
    <dbReference type="NCBI Taxonomy" id="185202"/>
    <lineage>
        <taxon>Eukaryota</taxon>
        <taxon>Viridiplantae</taxon>
        <taxon>Streptophyta</taxon>
        <taxon>Embryophyta</taxon>
        <taxon>Tracheophyta</taxon>
        <taxon>Spermatophyta</taxon>
        <taxon>Magnoliopsida</taxon>
        <taxon>eudicotyledons</taxon>
        <taxon>Gunneridae</taxon>
        <taxon>Pentapetalae</taxon>
        <taxon>asterids</taxon>
        <taxon>campanulids</taxon>
        <taxon>Asterales</taxon>
        <taxon>Asteraceae</taxon>
        <taxon>Asteroideae</taxon>
        <taxon>Heliantheae alliance</taxon>
        <taxon>Millerieae</taxon>
        <taxon>Smallanthus</taxon>
    </lineage>
</organism>
<accession>A0ACB8XWX9</accession>
<proteinExistence type="predicted"/>
<comment type="caution">
    <text evidence="1">The sequence shown here is derived from an EMBL/GenBank/DDBJ whole genome shotgun (WGS) entry which is preliminary data.</text>
</comment>
<keyword evidence="2" id="KW-1185">Reference proteome</keyword>
<gene>
    <name evidence="1" type="ORF">L1987_85356</name>
</gene>
<dbReference type="EMBL" id="CM042046">
    <property type="protein sequence ID" value="KAI3675763.1"/>
    <property type="molecule type" value="Genomic_DNA"/>
</dbReference>
<dbReference type="Proteomes" id="UP001056120">
    <property type="component" value="Linkage Group LG29"/>
</dbReference>
<sequence>MICYTIPTNPLIQNPKSIFRSTLFNISRSFPPCPNSLNSFIRRVVFLLPFHRHRPSIQHHQPLIHHTRLQPTLSKLLVQLPSSWLGVSSRTSFALYVFPWLWSLEDIAHFSIQDPTQLPVESIEELKLQKGMDKGNKAKKCS</sequence>
<protein>
    <submittedName>
        <fullName evidence="1">Uncharacterized protein</fullName>
    </submittedName>
</protein>
<reference evidence="1 2" key="2">
    <citation type="journal article" date="2022" name="Mol. Ecol. Resour.">
        <title>The genomes of chicory, endive, great burdock and yacon provide insights into Asteraceae paleo-polyploidization history and plant inulin production.</title>
        <authorList>
            <person name="Fan W."/>
            <person name="Wang S."/>
            <person name="Wang H."/>
            <person name="Wang A."/>
            <person name="Jiang F."/>
            <person name="Liu H."/>
            <person name="Zhao H."/>
            <person name="Xu D."/>
            <person name="Zhang Y."/>
        </authorList>
    </citation>
    <scope>NUCLEOTIDE SEQUENCE [LARGE SCALE GENOMIC DNA]</scope>
    <source>
        <strain evidence="2">cv. Yunnan</strain>
        <tissue evidence="1">Leaves</tissue>
    </source>
</reference>
<reference evidence="2" key="1">
    <citation type="journal article" date="2022" name="Mol. Ecol. Resour.">
        <title>The genomes of chicory, endive, great burdock and yacon provide insights into Asteraceae palaeo-polyploidization history and plant inulin production.</title>
        <authorList>
            <person name="Fan W."/>
            <person name="Wang S."/>
            <person name="Wang H."/>
            <person name="Wang A."/>
            <person name="Jiang F."/>
            <person name="Liu H."/>
            <person name="Zhao H."/>
            <person name="Xu D."/>
            <person name="Zhang Y."/>
        </authorList>
    </citation>
    <scope>NUCLEOTIDE SEQUENCE [LARGE SCALE GENOMIC DNA]</scope>
    <source>
        <strain evidence="2">cv. Yunnan</strain>
    </source>
</reference>
<evidence type="ECO:0000313" key="2">
    <source>
        <dbReference type="Proteomes" id="UP001056120"/>
    </source>
</evidence>
<evidence type="ECO:0000313" key="1">
    <source>
        <dbReference type="EMBL" id="KAI3675763.1"/>
    </source>
</evidence>